<organism evidence="9 10">
    <name type="scientific">Pyruvatibacter mobilis</name>
    <dbReference type="NCBI Taxonomy" id="1712261"/>
    <lineage>
        <taxon>Bacteria</taxon>
        <taxon>Pseudomonadati</taxon>
        <taxon>Pseudomonadota</taxon>
        <taxon>Alphaproteobacteria</taxon>
        <taxon>Hyphomicrobiales</taxon>
        <taxon>Parvibaculaceae</taxon>
        <taxon>Pyruvatibacter</taxon>
    </lineage>
</organism>
<dbReference type="EC" id="3.1.2.6" evidence="7"/>
<dbReference type="Proteomes" id="UP000470384">
    <property type="component" value="Unassembled WGS sequence"/>
</dbReference>
<dbReference type="AlphaFoldDB" id="A0A845Q8P5"/>
<keyword evidence="5 7" id="KW-0378">Hydrolase</keyword>
<evidence type="ECO:0000259" key="8">
    <source>
        <dbReference type="SMART" id="SM00849"/>
    </source>
</evidence>
<evidence type="ECO:0000256" key="5">
    <source>
        <dbReference type="ARBA" id="ARBA00022801"/>
    </source>
</evidence>
<dbReference type="GO" id="GO:0019243">
    <property type="term" value="P:methylglyoxal catabolic process to D-lactate via S-lactoyl-glutathione"/>
    <property type="evidence" value="ECO:0007669"/>
    <property type="project" value="UniProtKB-UniRule"/>
</dbReference>
<dbReference type="SUPFAM" id="SSF56281">
    <property type="entry name" value="Metallo-hydrolase/oxidoreductase"/>
    <property type="match status" value="1"/>
</dbReference>
<dbReference type="PANTHER" id="PTHR43705:SF1">
    <property type="entry name" value="HYDROXYACYLGLUTATHIONE HYDROLASE GLOB"/>
    <property type="match status" value="1"/>
</dbReference>
<gene>
    <name evidence="7 9" type="primary">gloB</name>
    <name evidence="9" type="ORF">GTQ45_01635</name>
</gene>
<dbReference type="PANTHER" id="PTHR43705">
    <property type="entry name" value="HYDROXYACYLGLUTATHIONE HYDROLASE"/>
    <property type="match status" value="1"/>
</dbReference>
<dbReference type="InterPro" id="IPR036866">
    <property type="entry name" value="RibonucZ/Hydroxyglut_hydro"/>
</dbReference>
<feature type="binding site" evidence="7">
    <location>
        <position position="115"/>
    </location>
    <ligand>
        <name>Zn(2+)</name>
        <dbReference type="ChEBI" id="CHEBI:29105"/>
        <label>1</label>
    </ligand>
</feature>
<proteinExistence type="inferred from homology"/>
<comment type="caution">
    <text evidence="9">The sequence shown here is derived from an EMBL/GenBank/DDBJ whole genome shotgun (WGS) entry which is preliminary data.</text>
</comment>
<feature type="binding site" evidence="7">
    <location>
        <position position="62"/>
    </location>
    <ligand>
        <name>Zn(2+)</name>
        <dbReference type="ChEBI" id="CHEBI:29105"/>
        <label>2</label>
    </ligand>
</feature>
<keyword evidence="6 7" id="KW-0862">Zinc</keyword>
<feature type="binding site" evidence="7">
    <location>
        <position position="61"/>
    </location>
    <ligand>
        <name>Zn(2+)</name>
        <dbReference type="ChEBI" id="CHEBI:29105"/>
        <label>2</label>
    </ligand>
</feature>
<comment type="subunit">
    <text evidence="7">Monomer.</text>
</comment>
<dbReference type="GO" id="GO:0004416">
    <property type="term" value="F:hydroxyacylglutathione hydrolase activity"/>
    <property type="evidence" value="ECO:0007669"/>
    <property type="project" value="UniProtKB-UniRule"/>
</dbReference>
<accession>A0A845Q8P5</accession>
<dbReference type="GeneID" id="300653410"/>
<evidence type="ECO:0000313" key="10">
    <source>
        <dbReference type="Proteomes" id="UP000470384"/>
    </source>
</evidence>
<dbReference type="Gene3D" id="3.60.15.10">
    <property type="entry name" value="Ribonuclease Z/Hydroxyacylglutathione hydrolase-like"/>
    <property type="match status" value="1"/>
</dbReference>
<feature type="binding site" evidence="7">
    <location>
        <position position="172"/>
    </location>
    <ligand>
        <name>Zn(2+)</name>
        <dbReference type="ChEBI" id="CHEBI:29105"/>
        <label>2</label>
    </ligand>
</feature>
<evidence type="ECO:0000256" key="3">
    <source>
        <dbReference type="ARBA" id="ARBA00006759"/>
    </source>
</evidence>
<dbReference type="OrthoDB" id="9802248at2"/>
<protein>
    <recommendedName>
        <fullName evidence="7">Hydroxyacylglutathione hydrolase</fullName>
        <ecNumber evidence="7">3.1.2.6</ecNumber>
    </recommendedName>
    <alternativeName>
        <fullName evidence="7">Glyoxalase II</fullName>
        <shortName evidence="7">Glx II</shortName>
    </alternativeName>
</protein>
<dbReference type="UniPathway" id="UPA00619">
    <property type="reaction ID" value="UER00676"/>
</dbReference>
<comment type="function">
    <text evidence="7">Thiolesterase that catalyzes the hydrolysis of S-D-lactoyl-glutathione to form glutathione and D-lactic acid.</text>
</comment>
<evidence type="ECO:0000256" key="7">
    <source>
        <dbReference type="HAMAP-Rule" id="MF_01374"/>
    </source>
</evidence>
<feature type="binding site" evidence="7">
    <location>
        <position position="134"/>
    </location>
    <ligand>
        <name>Zn(2+)</name>
        <dbReference type="ChEBI" id="CHEBI:29105"/>
        <label>1</label>
    </ligand>
</feature>
<dbReference type="RefSeq" id="WP_160586529.1">
    <property type="nucleotide sequence ID" value="NZ_BMHN01000001.1"/>
</dbReference>
<reference evidence="9 10" key="1">
    <citation type="journal article" date="2016" name="Int. J. Syst. Evol. Microbiol.">
        <title>Pyruvatibacter mobilis gen. nov., sp. nov., a marine bacterium from the culture broth of Picochlorum sp. 122.</title>
        <authorList>
            <person name="Wang G."/>
            <person name="Tang M."/>
            <person name="Wu H."/>
            <person name="Dai S."/>
            <person name="Li T."/>
            <person name="Chen C."/>
            <person name="He H."/>
            <person name="Fan J."/>
            <person name="Xiang W."/>
            <person name="Li X."/>
        </authorList>
    </citation>
    <scope>NUCLEOTIDE SEQUENCE [LARGE SCALE GENOMIC DNA]</scope>
    <source>
        <strain evidence="9 10">GYP-11</strain>
    </source>
</reference>
<evidence type="ECO:0000313" key="9">
    <source>
        <dbReference type="EMBL" id="NBG94431.1"/>
    </source>
</evidence>
<feature type="binding site" evidence="7">
    <location>
        <position position="134"/>
    </location>
    <ligand>
        <name>Zn(2+)</name>
        <dbReference type="ChEBI" id="CHEBI:29105"/>
        <label>2</label>
    </ligand>
</feature>
<comment type="catalytic activity">
    <reaction evidence="1 7">
        <text>an S-(2-hydroxyacyl)glutathione + H2O = a 2-hydroxy carboxylate + glutathione + H(+)</text>
        <dbReference type="Rhea" id="RHEA:21864"/>
        <dbReference type="ChEBI" id="CHEBI:15377"/>
        <dbReference type="ChEBI" id="CHEBI:15378"/>
        <dbReference type="ChEBI" id="CHEBI:57925"/>
        <dbReference type="ChEBI" id="CHEBI:58896"/>
        <dbReference type="ChEBI" id="CHEBI:71261"/>
        <dbReference type="EC" id="3.1.2.6"/>
    </reaction>
</comment>
<dbReference type="Pfam" id="PF16123">
    <property type="entry name" value="HAGH_C"/>
    <property type="match status" value="1"/>
</dbReference>
<comment type="cofactor">
    <cofactor evidence="7">
        <name>Zn(2+)</name>
        <dbReference type="ChEBI" id="CHEBI:29105"/>
    </cofactor>
    <text evidence="7">Binds 2 Zn(2+) ions per subunit.</text>
</comment>
<feature type="binding site" evidence="7">
    <location>
        <position position="59"/>
    </location>
    <ligand>
        <name>Zn(2+)</name>
        <dbReference type="ChEBI" id="CHEBI:29105"/>
        <label>1</label>
    </ligand>
</feature>
<evidence type="ECO:0000256" key="1">
    <source>
        <dbReference type="ARBA" id="ARBA00001623"/>
    </source>
</evidence>
<dbReference type="NCBIfam" id="TIGR03413">
    <property type="entry name" value="GSH_gloB"/>
    <property type="match status" value="1"/>
</dbReference>
<comment type="pathway">
    <text evidence="2 7">Secondary metabolite metabolism; methylglyoxal degradation; (R)-lactate from methylglyoxal: step 2/2.</text>
</comment>
<dbReference type="PIRSF" id="PIRSF005457">
    <property type="entry name" value="Glx"/>
    <property type="match status" value="1"/>
</dbReference>
<feature type="domain" description="Metallo-beta-lactamase" evidence="8">
    <location>
        <begin position="14"/>
        <end position="172"/>
    </location>
</feature>
<dbReference type="CDD" id="cd07723">
    <property type="entry name" value="hydroxyacylglutathione_hydrolase_MBL-fold"/>
    <property type="match status" value="1"/>
</dbReference>
<dbReference type="InterPro" id="IPR032282">
    <property type="entry name" value="HAGH_C"/>
</dbReference>
<dbReference type="InterPro" id="IPR017782">
    <property type="entry name" value="Hydroxyacylglutathione_Hdrlase"/>
</dbReference>
<keyword evidence="10" id="KW-1185">Reference proteome</keyword>
<dbReference type="GO" id="GO:0046872">
    <property type="term" value="F:metal ion binding"/>
    <property type="evidence" value="ECO:0007669"/>
    <property type="project" value="UniProtKB-KW"/>
</dbReference>
<keyword evidence="4 7" id="KW-0479">Metal-binding</keyword>
<sequence>MSDLIVHQIPCLSDNYGYLLHSQKTGETATIDTPEVEPILKALDEKGWRLTHILNTHHHFDHAGGNQELKTRTGCTVIGPRDEASKIPGIDRAVGDGDTVEFGDVKTKVIGVPGHTVGHIAYYFDEAGIAFVGDSLFALGCGRIFEGTPPQMWESLSKLAALPDATTVYCAHEYTQANAKFALSVEPGNEALASRARQIDELRREGKPTVPTTIGLEKATNPFLRPQSPNLQETVGLEGADLVDVFAKTRELKDNF</sequence>
<dbReference type="SMART" id="SM00849">
    <property type="entry name" value="Lactamase_B"/>
    <property type="match status" value="1"/>
</dbReference>
<feature type="binding site" evidence="7">
    <location>
        <position position="57"/>
    </location>
    <ligand>
        <name>Zn(2+)</name>
        <dbReference type="ChEBI" id="CHEBI:29105"/>
        <label>1</label>
    </ligand>
</feature>
<dbReference type="InterPro" id="IPR050110">
    <property type="entry name" value="Glyoxalase_II_hydrolase"/>
</dbReference>
<dbReference type="Pfam" id="PF00753">
    <property type="entry name" value="Lactamase_B"/>
    <property type="match status" value="1"/>
</dbReference>
<dbReference type="InterPro" id="IPR035680">
    <property type="entry name" value="Clx_II_MBL"/>
</dbReference>
<dbReference type="EMBL" id="WXYQ01000001">
    <property type="protein sequence ID" value="NBG94431.1"/>
    <property type="molecule type" value="Genomic_DNA"/>
</dbReference>
<evidence type="ECO:0000256" key="2">
    <source>
        <dbReference type="ARBA" id="ARBA00004963"/>
    </source>
</evidence>
<comment type="similarity">
    <text evidence="3 7">Belongs to the metallo-beta-lactamase superfamily. Glyoxalase II family.</text>
</comment>
<name>A0A845Q8P5_9HYPH</name>
<evidence type="ECO:0000256" key="4">
    <source>
        <dbReference type="ARBA" id="ARBA00022723"/>
    </source>
</evidence>
<dbReference type="InterPro" id="IPR001279">
    <property type="entry name" value="Metallo-B-lactamas"/>
</dbReference>
<evidence type="ECO:0000256" key="6">
    <source>
        <dbReference type="ARBA" id="ARBA00022833"/>
    </source>
</evidence>
<dbReference type="HAMAP" id="MF_01374">
    <property type="entry name" value="Glyoxalase_2"/>
    <property type="match status" value="1"/>
</dbReference>